<protein>
    <submittedName>
        <fullName evidence="1">Uncharacterized protein</fullName>
    </submittedName>
</protein>
<reference evidence="1 2" key="1">
    <citation type="journal article" date="2015" name="Genome Announc.">
        <title>Expanding the biotechnology potential of lactobacilli through comparative genomics of 213 strains and associated genera.</title>
        <authorList>
            <person name="Sun Z."/>
            <person name="Harris H.M."/>
            <person name="McCann A."/>
            <person name="Guo C."/>
            <person name="Argimon S."/>
            <person name="Zhang W."/>
            <person name="Yang X."/>
            <person name="Jeffery I.B."/>
            <person name="Cooney J.C."/>
            <person name="Kagawa T.F."/>
            <person name="Liu W."/>
            <person name="Song Y."/>
            <person name="Salvetti E."/>
            <person name="Wrobel A."/>
            <person name="Rasinkangas P."/>
            <person name="Parkhill J."/>
            <person name="Rea M.C."/>
            <person name="O'Sullivan O."/>
            <person name="Ritari J."/>
            <person name="Douillard F.P."/>
            <person name="Paul Ross R."/>
            <person name="Yang R."/>
            <person name="Briner A.E."/>
            <person name="Felis G.E."/>
            <person name="de Vos W.M."/>
            <person name="Barrangou R."/>
            <person name="Klaenhammer T.R."/>
            <person name="Caufield P.W."/>
            <person name="Cui Y."/>
            <person name="Zhang H."/>
            <person name="O'Toole P.W."/>
        </authorList>
    </citation>
    <scope>NUCLEOTIDE SEQUENCE [LARGE SCALE GENOMIC DNA]</scope>
    <source>
        <strain evidence="1 2">DSM 15946</strain>
    </source>
</reference>
<evidence type="ECO:0000313" key="1">
    <source>
        <dbReference type="EMBL" id="KRL88458.1"/>
    </source>
</evidence>
<accession>A0A0R1UB74</accession>
<dbReference type="AlphaFoldDB" id="A0A0R1UB74"/>
<proteinExistence type="predicted"/>
<name>A0A0R1UB74_9LACO</name>
<gene>
    <name evidence="1" type="ORF">FC43_GL000402</name>
</gene>
<organism evidence="1 2">
    <name type="scientific">Limosilactobacillus ingluviei DSM 15946</name>
    <dbReference type="NCBI Taxonomy" id="1423760"/>
    <lineage>
        <taxon>Bacteria</taxon>
        <taxon>Bacillati</taxon>
        <taxon>Bacillota</taxon>
        <taxon>Bacilli</taxon>
        <taxon>Lactobacillales</taxon>
        <taxon>Lactobacillaceae</taxon>
        <taxon>Limosilactobacillus</taxon>
    </lineage>
</organism>
<comment type="caution">
    <text evidence="1">The sequence shown here is derived from an EMBL/GenBank/DDBJ whole genome shotgun (WGS) entry which is preliminary data.</text>
</comment>
<dbReference type="Proteomes" id="UP000050816">
    <property type="component" value="Unassembled WGS sequence"/>
</dbReference>
<evidence type="ECO:0000313" key="2">
    <source>
        <dbReference type="Proteomes" id="UP000050816"/>
    </source>
</evidence>
<dbReference type="PATRIC" id="fig|1423760.3.peg.421"/>
<dbReference type="RefSeq" id="WP_056955396.1">
    <property type="nucleotide sequence ID" value="NZ_AZFK01000077.1"/>
</dbReference>
<dbReference type="EMBL" id="AZFK01000077">
    <property type="protein sequence ID" value="KRL88458.1"/>
    <property type="molecule type" value="Genomic_DNA"/>
</dbReference>
<sequence length="101" mass="11039">MKQKLTATLPGSAPLRGQRPVSPTVLAAAQAQALAEREGYSLAGDRVVDRQGRPVLGWLVQNGVAYDEHGYLVVLSAAVGPMRKGPYRLWAWLKHYWLGIS</sequence>